<dbReference type="EMBL" id="JABSNP010000006">
    <property type="protein sequence ID" value="NRT18919.1"/>
    <property type="molecule type" value="Genomic_DNA"/>
</dbReference>
<comment type="caution">
    <text evidence="2">The sequence shown here is derived from an EMBL/GenBank/DDBJ whole genome shotgun (WGS) entry which is preliminary data.</text>
</comment>
<sequence>MNRPAPISFVCRGLPGLLLVFFGLALAIAFRQRSAWSPEVKQLTYPLALVLAVGGGNLLSTYVRQRPLRKSELWATAVLVAVLVLGNWAR</sequence>
<proteinExistence type="predicted"/>
<evidence type="ECO:0000313" key="2">
    <source>
        <dbReference type="EMBL" id="NRT18919.1"/>
    </source>
</evidence>
<dbReference type="Proteomes" id="UP000779507">
    <property type="component" value="Unassembled WGS sequence"/>
</dbReference>
<organism evidence="2 3">
    <name type="scientific">Hymenobacter caeli</name>
    <dbReference type="NCBI Taxonomy" id="2735894"/>
    <lineage>
        <taxon>Bacteria</taxon>
        <taxon>Pseudomonadati</taxon>
        <taxon>Bacteroidota</taxon>
        <taxon>Cytophagia</taxon>
        <taxon>Cytophagales</taxon>
        <taxon>Hymenobacteraceae</taxon>
        <taxon>Hymenobacter</taxon>
    </lineage>
</organism>
<protein>
    <recommendedName>
        <fullName evidence="4">Transmembrane protein</fullName>
    </recommendedName>
</protein>
<reference evidence="2 3" key="1">
    <citation type="submission" date="2020-05" db="EMBL/GenBank/DDBJ databases">
        <title>Genomic Encyclopedia of Type Strains, Phase IV (KMG-V): Genome sequencing to study the core and pangenomes of soil and plant-associated prokaryotes.</title>
        <authorList>
            <person name="Whitman W."/>
        </authorList>
    </citation>
    <scope>NUCLEOTIDE SEQUENCE [LARGE SCALE GENOMIC DNA]</scope>
    <source>
        <strain evidence="2 3">9A</strain>
    </source>
</reference>
<keyword evidence="1" id="KW-1133">Transmembrane helix</keyword>
<evidence type="ECO:0000256" key="1">
    <source>
        <dbReference type="SAM" id="Phobius"/>
    </source>
</evidence>
<feature type="transmembrane region" description="Helical" evidence="1">
    <location>
        <begin position="42"/>
        <end position="60"/>
    </location>
</feature>
<gene>
    <name evidence="2" type="ORF">HNP98_001742</name>
</gene>
<name>A0ABX2FRB3_9BACT</name>
<accession>A0ABX2FRB3</accession>
<dbReference type="RefSeq" id="WP_173809650.1">
    <property type="nucleotide sequence ID" value="NZ_JABSNP010000006.1"/>
</dbReference>
<evidence type="ECO:0000313" key="3">
    <source>
        <dbReference type="Proteomes" id="UP000779507"/>
    </source>
</evidence>
<keyword evidence="3" id="KW-1185">Reference proteome</keyword>
<keyword evidence="1" id="KW-0812">Transmembrane</keyword>
<evidence type="ECO:0008006" key="4">
    <source>
        <dbReference type="Google" id="ProtNLM"/>
    </source>
</evidence>
<keyword evidence="1" id="KW-0472">Membrane</keyword>
<feature type="transmembrane region" description="Helical" evidence="1">
    <location>
        <begin position="9"/>
        <end position="30"/>
    </location>
</feature>